<reference evidence="3 4" key="1">
    <citation type="submission" date="2018-01" db="EMBL/GenBank/DDBJ databases">
        <title>Draft genome of the strawberry crown rot pathogen Phytophthora cactorum.</title>
        <authorList>
            <person name="Armitage A.D."/>
            <person name="Lysoe E."/>
            <person name="Nellist C.F."/>
            <person name="Harrison R.J."/>
            <person name="Brurberg M.B."/>
        </authorList>
    </citation>
    <scope>NUCLEOTIDE SEQUENCE [LARGE SCALE GENOMIC DNA]</scope>
    <source>
        <strain evidence="3 4">10300</strain>
    </source>
</reference>
<sequence>MSTAAHPETDGQTERVNHVLEDIHRSYTTSFPSWGSLLPPAEFALNNAVHASTGLSTFFVNICATRVFLPSSPCVSTLGGEEAECKASVSTPTPTSPATTLVLSQPVSILIVNHFSSAASTYASVIAVTCAQARKALTTPRNAAAPLTFLCTTATSDDLPDAHDAPSIRLHPDRAAVSQSADLRSLPSSLDSFVQSVIKPPAGYPRSDSPGRPRPGQPGRESYRECPPPVVSAAGDTRWVVDRIVAHEDPPCVSQHHRESTHVAPPTYRYRVRWLEFPPEQDSWEPRANLLRDVLDVVRACEPTLAATNNAANQHATSGRANEDGDLSDHVNVIEIDGLSNHANETEIGDLRDHVNVIETNDLDDYANVIETDARSDHM</sequence>
<name>A0A329RIL7_9STRA</name>
<dbReference type="EMBL" id="MJFZ01000882">
    <property type="protein sequence ID" value="RAW24454.1"/>
    <property type="molecule type" value="Genomic_DNA"/>
</dbReference>
<evidence type="ECO:0000259" key="2">
    <source>
        <dbReference type="PROSITE" id="PS50013"/>
    </source>
</evidence>
<dbReference type="CDD" id="cd00024">
    <property type="entry name" value="CD_CSD"/>
    <property type="match status" value="1"/>
</dbReference>
<dbReference type="InterPro" id="IPR000953">
    <property type="entry name" value="Chromo/chromo_shadow_dom"/>
</dbReference>
<dbReference type="InterPro" id="IPR023780">
    <property type="entry name" value="Chromo_domain"/>
</dbReference>
<dbReference type="VEuPathDB" id="FungiDB:PC110_g19118"/>
<dbReference type="GO" id="GO:0003676">
    <property type="term" value="F:nucleic acid binding"/>
    <property type="evidence" value="ECO:0007669"/>
    <property type="project" value="InterPro"/>
</dbReference>
<gene>
    <name evidence="3" type="ORF">PC110_g19118</name>
</gene>
<feature type="region of interest" description="Disordered" evidence="1">
    <location>
        <begin position="199"/>
        <end position="229"/>
    </location>
</feature>
<dbReference type="OrthoDB" id="10267344at2759"/>
<dbReference type="InterPro" id="IPR016197">
    <property type="entry name" value="Chromo-like_dom_sf"/>
</dbReference>
<dbReference type="Pfam" id="PF00385">
    <property type="entry name" value="Chromo"/>
    <property type="match status" value="1"/>
</dbReference>
<dbReference type="Gene3D" id="2.40.50.40">
    <property type="match status" value="1"/>
</dbReference>
<dbReference type="InterPro" id="IPR036397">
    <property type="entry name" value="RNaseH_sf"/>
</dbReference>
<dbReference type="Gene3D" id="3.30.420.10">
    <property type="entry name" value="Ribonuclease H-like superfamily/Ribonuclease H"/>
    <property type="match status" value="1"/>
</dbReference>
<dbReference type="PROSITE" id="PS50013">
    <property type="entry name" value="CHROMO_2"/>
    <property type="match status" value="1"/>
</dbReference>
<organism evidence="3 4">
    <name type="scientific">Phytophthora cactorum</name>
    <dbReference type="NCBI Taxonomy" id="29920"/>
    <lineage>
        <taxon>Eukaryota</taxon>
        <taxon>Sar</taxon>
        <taxon>Stramenopiles</taxon>
        <taxon>Oomycota</taxon>
        <taxon>Peronosporomycetes</taxon>
        <taxon>Peronosporales</taxon>
        <taxon>Peronosporaceae</taxon>
        <taxon>Phytophthora</taxon>
    </lineage>
</organism>
<keyword evidence="4" id="KW-1185">Reference proteome</keyword>
<evidence type="ECO:0000313" key="3">
    <source>
        <dbReference type="EMBL" id="RAW24454.1"/>
    </source>
</evidence>
<proteinExistence type="predicted"/>
<dbReference type="InterPro" id="IPR012337">
    <property type="entry name" value="RNaseH-like_sf"/>
</dbReference>
<dbReference type="SUPFAM" id="SSF53098">
    <property type="entry name" value="Ribonuclease H-like"/>
    <property type="match status" value="1"/>
</dbReference>
<evidence type="ECO:0000313" key="4">
    <source>
        <dbReference type="Proteomes" id="UP000251314"/>
    </source>
</evidence>
<feature type="domain" description="Chromo" evidence="2">
    <location>
        <begin position="239"/>
        <end position="290"/>
    </location>
</feature>
<dbReference type="SUPFAM" id="SSF54160">
    <property type="entry name" value="Chromo domain-like"/>
    <property type="match status" value="1"/>
</dbReference>
<comment type="caution">
    <text evidence="3">The sequence shown here is derived from an EMBL/GenBank/DDBJ whole genome shotgun (WGS) entry which is preliminary data.</text>
</comment>
<accession>A0A329RIL7</accession>
<dbReference type="AlphaFoldDB" id="A0A329RIL7"/>
<protein>
    <recommendedName>
        <fullName evidence="2">Chromo domain-containing protein</fullName>
    </recommendedName>
</protein>
<dbReference type="Proteomes" id="UP000251314">
    <property type="component" value="Unassembled WGS sequence"/>
</dbReference>
<evidence type="ECO:0000256" key="1">
    <source>
        <dbReference type="SAM" id="MobiDB-lite"/>
    </source>
</evidence>